<keyword evidence="4" id="KW-0496">Mitochondrion</keyword>
<name>A0A6A6CKA6_ZASCE</name>
<keyword evidence="9" id="KW-1185">Reference proteome</keyword>
<dbReference type="Gene3D" id="3.30.780.10">
    <property type="entry name" value="SUI1-like domain"/>
    <property type="match status" value="1"/>
</dbReference>
<dbReference type="GeneID" id="54560013"/>
<evidence type="ECO:0000256" key="4">
    <source>
        <dbReference type="ARBA" id="ARBA00023128"/>
    </source>
</evidence>
<accession>A0A6A6CKA6</accession>
<evidence type="ECO:0000313" key="9">
    <source>
        <dbReference type="Proteomes" id="UP000799537"/>
    </source>
</evidence>
<evidence type="ECO:0000256" key="3">
    <source>
        <dbReference type="ARBA" id="ARBA00022980"/>
    </source>
</evidence>
<sequence>MAAATPLLPFLRPLGLPRPSTVRHFLRFSTSVPCRASEQKEDPNLTASRTAPEAYPPPWMKSKPRPKESKASRRSSHPRKERHYPTRHPSHHQPEKVRLIPEPVEPLPTEQCAPNLPYFVTRSANNELPIYTLRKSGGNLKMTRVKRIDGDKVALRDELRGLLGVDDKDAIINSVTGHIMIKGHYKPQIEKFLRQRNF</sequence>
<gene>
    <name evidence="8" type="ORF">M409DRAFT_23329</name>
</gene>
<organism evidence="8 9">
    <name type="scientific">Zasmidium cellare ATCC 36951</name>
    <dbReference type="NCBI Taxonomy" id="1080233"/>
    <lineage>
        <taxon>Eukaryota</taxon>
        <taxon>Fungi</taxon>
        <taxon>Dikarya</taxon>
        <taxon>Ascomycota</taxon>
        <taxon>Pezizomycotina</taxon>
        <taxon>Dothideomycetes</taxon>
        <taxon>Dothideomycetidae</taxon>
        <taxon>Mycosphaerellales</taxon>
        <taxon>Mycosphaerellaceae</taxon>
        <taxon>Zasmidium</taxon>
    </lineage>
</organism>
<dbReference type="PANTHER" id="PTHR13477">
    <property type="entry name" value="MITOCHONDRIAL 39S RIBOSOMAL PROTEIN L49"/>
    <property type="match status" value="1"/>
</dbReference>
<dbReference type="EMBL" id="ML993597">
    <property type="protein sequence ID" value="KAF2166139.1"/>
    <property type="molecule type" value="Genomic_DNA"/>
</dbReference>
<comment type="subcellular location">
    <subcellularLocation>
        <location evidence="1">Mitochondrion</location>
    </subcellularLocation>
</comment>
<dbReference type="Proteomes" id="UP000799537">
    <property type="component" value="Unassembled WGS sequence"/>
</dbReference>
<dbReference type="OrthoDB" id="19439at2759"/>
<feature type="region of interest" description="Disordered" evidence="7">
    <location>
        <begin position="30"/>
        <end position="97"/>
    </location>
</feature>
<keyword evidence="3" id="KW-0689">Ribosomal protein</keyword>
<evidence type="ECO:0000256" key="7">
    <source>
        <dbReference type="SAM" id="MobiDB-lite"/>
    </source>
</evidence>
<dbReference type="InterPro" id="IPR007740">
    <property type="entry name" value="Ribosomal_mL49"/>
</dbReference>
<keyword evidence="5" id="KW-0687">Ribonucleoprotein</keyword>
<comment type="similarity">
    <text evidence="2">Belongs to the mitochondrion-specific ribosomal protein mL49 family.</text>
</comment>
<proteinExistence type="inferred from homology"/>
<dbReference type="RefSeq" id="XP_033667028.1">
    <property type="nucleotide sequence ID" value="XM_033806741.1"/>
</dbReference>
<evidence type="ECO:0000256" key="2">
    <source>
        <dbReference type="ARBA" id="ARBA00005677"/>
    </source>
</evidence>
<reference evidence="8" key="1">
    <citation type="journal article" date="2020" name="Stud. Mycol.">
        <title>101 Dothideomycetes genomes: a test case for predicting lifestyles and emergence of pathogens.</title>
        <authorList>
            <person name="Haridas S."/>
            <person name="Albert R."/>
            <person name="Binder M."/>
            <person name="Bloem J."/>
            <person name="Labutti K."/>
            <person name="Salamov A."/>
            <person name="Andreopoulos B."/>
            <person name="Baker S."/>
            <person name="Barry K."/>
            <person name="Bills G."/>
            <person name="Bluhm B."/>
            <person name="Cannon C."/>
            <person name="Castanera R."/>
            <person name="Culley D."/>
            <person name="Daum C."/>
            <person name="Ezra D."/>
            <person name="Gonzalez J."/>
            <person name="Henrissat B."/>
            <person name="Kuo A."/>
            <person name="Liang C."/>
            <person name="Lipzen A."/>
            <person name="Lutzoni F."/>
            <person name="Magnuson J."/>
            <person name="Mondo S."/>
            <person name="Nolan M."/>
            <person name="Ohm R."/>
            <person name="Pangilinan J."/>
            <person name="Park H.-J."/>
            <person name="Ramirez L."/>
            <person name="Alfaro M."/>
            <person name="Sun H."/>
            <person name="Tritt A."/>
            <person name="Yoshinaga Y."/>
            <person name="Zwiers L.-H."/>
            <person name="Turgeon B."/>
            <person name="Goodwin S."/>
            <person name="Spatafora J."/>
            <person name="Crous P."/>
            <person name="Grigoriev I."/>
        </authorList>
    </citation>
    <scope>NUCLEOTIDE SEQUENCE</scope>
    <source>
        <strain evidence="8">ATCC 36951</strain>
    </source>
</reference>
<evidence type="ECO:0000256" key="6">
    <source>
        <dbReference type="ARBA" id="ARBA00035191"/>
    </source>
</evidence>
<feature type="compositionally biased region" description="Basic residues" evidence="7">
    <location>
        <begin position="72"/>
        <end position="91"/>
    </location>
</feature>
<dbReference type="AlphaFoldDB" id="A0A6A6CKA6"/>
<dbReference type="GO" id="GO:0003735">
    <property type="term" value="F:structural constituent of ribosome"/>
    <property type="evidence" value="ECO:0007669"/>
    <property type="project" value="InterPro"/>
</dbReference>
<dbReference type="GO" id="GO:0005762">
    <property type="term" value="C:mitochondrial large ribosomal subunit"/>
    <property type="evidence" value="ECO:0007669"/>
    <property type="project" value="TreeGrafter"/>
</dbReference>
<dbReference type="PANTHER" id="PTHR13477:SF0">
    <property type="entry name" value="LARGE RIBOSOMAL SUBUNIT PROTEIN ML49"/>
    <property type="match status" value="1"/>
</dbReference>
<evidence type="ECO:0000313" key="8">
    <source>
        <dbReference type="EMBL" id="KAF2166139.1"/>
    </source>
</evidence>
<dbReference type="Pfam" id="PF05046">
    <property type="entry name" value="Img2"/>
    <property type="match status" value="1"/>
</dbReference>
<protein>
    <recommendedName>
        <fullName evidence="6">Large ribosomal subunit protein mL49</fullName>
    </recommendedName>
</protein>
<evidence type="ECO:0000256" key="5">
    <source>
        <dbReference type="ARBA" id="ARBA00023274"/>
    </source>
</evidence>
<evidence type="ECO:0000256" key="1">
    <source>
        <dbReference type="ARBA" id="ARBA00004173"/>
    </source>
</evidence>
<dbReference type="GO" id="GO:0006412">
    <property type="term" value="P:translation"/>
    <property type="evidence" value="ECO:0007669"/>
    <property type="project" value="InterPro"/>
</dbReference>